<organism evidence="6 7">
    <name type="scientific">Canna indica</name>
    <name type="common">Indian-shot</name>
    <dbReference type="NCBI Taxonomy" id="4628"/>
    <lineage>
        <taxon>Eukaryota</taxon>
        <taxon>Viridiplantae</taxon>
        <taxon>Streptophyta</taxon>
        <taxon>Embryophyta</taxon>
        <taxon>Tracheophyta</taxon>
        <taxon>Spermatophyta</taxon>
        <taxon>Magnoliopsida</taxon>
        <taxon>Liliopsida</taxon>
        <taxon>Zingiberales</taxon>
        <taxon>Cannaceae</taxon>
        <taxon>Canna</taxon>
    </lineage>
</organism>
<evidence type="ECO:0000259" key="5">
    <source>
        <dbReference type="PROSITE" id="PS50405"/>
    </source>
</evidence>
<evidence type="ECO:0000313" key="6">
    <source>
        <dbReference type="EMBL" id="WOL05961.1"/>
    </source>
</evidence>
<evidence type="ECO:0000256" key="1">
    <source>
        <dbReference type="ARBA" id="ARBA00010128"/>
    </source>
</evidence>
<evidence type="ECO:0000256" key="4">
    <source>
        <dbReference type="ARBA" id="ARBA00047960"/>
    </source>
</evidence>
<name>A0AAQ3QAV6_9LILI</name>
<dbReference type="Proteomes" id="UP001327560">
    <property type="component" value="Chromosome 4"/>
</dbReference>
<dbReference type="InterPro" id="IPR010987">
    <property type="entry name" value="Glutathione-S-Trfase_C-like"/>
</dbReference>
<dbReference type="Pfam" id="PF00043">
    <property type="entry name" value="GST_C"/>
    <property type="match status" value="1"/>
</dbReference>
<dbReference type="Gene3D" id="1.20.1050.10">
    <property type="match status" value="1"/>
</dbReference>
<dbReference type="GO" id="GO:0004364">
    <property type="term" value="F:glutathione transferase activity"/>
    <property type="evidence" value="ECO:0007669"/>
    <property type="project" value="UniProtKB-EC"/>
</dbReference>
<keyword evidence="3" id="KW-0808">Transferase</keyword>
<dbReference type="CDD" id="cd03187">
    <property type="entry name" value="GST_C_Phi"/>
    <property type="match status" value="1"/>
</dbReference>
<evidence type="ECO:0000313" key="7">
    <source>
        <dbReference type="Proteomes" id="UP001327560"/>
    </source>
</evidence>
<dbReference type="PANTHER" id="PTHR43900:SF53">
    <property type="entry name" value="GLUTATHIONE TRANSFERASE"/>
    <property type="match status" value="1"/>
</dbReference>
<dbReference type="InterPro" id="IPR004046">
    <property type="entry name" value="GST_C"/>
</dbReference>
<evidence type="ECO:0000256" key="3">
    <source>
        <dbReference type="ARBA" id="ARBA00022679"/>
    </source>
</evidence>
<gene>
    <name evidence="6" type="ORF">Cni_G14692</name>
</gene>
<evidence type="ECO:0000256" key="2">
    <source>
        <dbReference type="ARBA" id="ARBA00012452"/>
    </source>
</evidence>
<dbReference type="EC" id="2.5.1.18" evidence="2"/>
<dbReference type="AlphaFoldDB" id="A0AAQ3QAV6"/>
<dbReference type="InterPro" id="IPR036282">
    <property type="entry name" value="Glutathione-S-Trfase_C_sf"/>
</dbReference>
<feature type="domain" description="GST C-terminal" evidence="5">
    <location>
        <begin position="103"/>
        <end position="233"/>
    </location>
</feature>
<dbReference type="SUPFAM" id="SSF47616">
    <property type="entry name" value="GST C-terminal domain-like"/>
    <property type="match status" value="1"/>
</dbReference>
<keyword evidence="7" id="KW-1185">Reference proteome</keyword>
<dbReference type="GO" id="GO:0043295">
    <property type="term" value="F:glutathione binding"/>
    <property type="evidence" value="ECO:0007669"/>
    <property type="project" value="TreeGrafter"/>
</dbReference>
<comment type="catalytic activity">
    <reaction evidence="4">
        <text>RX + glutathione = an S-substituted glutathione + a halide anion + H(+)</text>
        <dbReference type="Rhea" id="RHEA:16437"/>
        <dbReference type="ChEBI" id="CHEBI:15378"/>
        <dbReference type="ChEBI" id="CHEBI:16042"/>
        <dbReference type="ChEBI" id="CHEBI:17792"/>
        <dbReference type="ChEBI" id="CHEBI:57925"/>
        <dbReference type="ChEBI" id="CHEBI:90779"/>
        <dbReference type="EC" id="2.5.1.18"/>
    </reaction>
</comment>
<dbReference type="FunFam" id="1.20.1050.10:FF:000004">
    <property type="entry name" value="Glutathione S-transferase F2"/>
    <property type="match status" value="1"/>
</dbReference>
<dbReference type="GO" id="GO:0005737">
    <property type="term" value="C:cytoplasm"/>
    <property type="evidence" value="ECO:0007669"/>
    <property type="project" value="TreeGrafter"/>
</dbReference>
<dbReference type="GO" id="GO:0006749">
    <property type="term" value="P:glutathione metabolic process"/>
    <property type="evidence" value="ECO:0007669"/>
    <property type="project" value="TreeGrafter"/>
</dbReference>
<comment type="similarity">
    <text evidence="1">Belongs to the GST superfamily. Phi family.</text>
</comment>
<sequence length="239" mass="27177">MQGKRLFSSPSIYIDPSRNNLFPTFYSAHSLFPVPFSLPSKKTFNSSISQHFKTRLQLCLPQAEPVNSTQTEDAVDVEDSREICRYVSDKYAEKGNKTLFGAGFLERPSVEQWLQAETVNFDPPSSALVFQLGFAPALRMPPDEALIRQSEEKLARVLDVYNMRLGDSAYLAGDEFTLADLSHLPNSHYLVTMSERGRKLFAGRRNVARWLKEMAERASWKRVVELQRERPGLLENSIA</sequence>
<reference evidence="6 7" key="1">
    <citation type="submission" date="2023-10" db="EMBL/GenBank/DDBJ databases">
        <title>Chromosome-scale genome assembly provides insights into flower coloration mechanisms of Canna indica.</title>
        <authorList>
            <person name="Li C."/>
        </authorList>
    </citation>
    <scope>NUCLEOTIDE SEQUENCE [LARGE SCALE GENOMIC DNA]</scope>
    <source>
        <tissue evidence="6">Flower</tissue>
    </source>
</reference>
<dbReference type="EMBL" id="CP136893">
    <property type="protein sequence ID" value="WOL05961.1"/>
    <property type="molecule type" value="Genomic_DNA"/>
</dbReference>
<dbReference type="PROSITE" id="PS50405">
    <property type="entry name" value="GST_CTER"/>
    <property type="match status" value="1"/>
</dbReference>
<dbReference type="GO" id="GO:0009636">
    <property type="term" value="P:response to toxic substance"/>
    <property type="evidence" value="ECO:0007669"/>
    <property type="project" value="UniProtKB-ARBA"/>
</dbReference>
<proteinExistence type="inferred from homology"/>
<dbReference type="PANTHER" id="PTHR43900">
    <property type="entry name" value="GLUTATHIONE S-TRANSFERASE RHO"/>
    <property type="match status" value="1"/>
</dbReference>
<protein>
    <recommendedName>
        <fullName evidence="2">glutathione transferase</fullName>
        <ecNumber evidence="2">2.5.1.18</ecNumber>
    </recommendedName>
</protein>
<accession>A0AAQ3QAV6</accession>
<dbReference type="InterPro" id="IPR034347">
    <property type="entry name" value="GST_Phi_C"/>
</dbReference>